<keyword evidence="3" id="KW-1185">Reference proteome</keyword>
<comment type="caution">
    <text evidence="2">The sequence shown here is derived from an EMBL/GenBank/DDBJ whole genome shotgun (WGS) entry which is preliminary data.</text>
</comment>
<feature type="transmembrane region" description="Helical" evidence="1">
    <location>
        <begin position="20"/>
        <end position="38"/>
    </location>
</feature>
<feature type="transmembrane region" description="Helical" evidence="1">
    <location>
        <begin position="81"/>
        <end position="99"/>
    </location>
</feature>
<name>A0ABT1FN43_9BACT</name>
<keyword evidence="1" id="KW-0812">Transmembrane</keyword>
<evidence type="ECO:0000313" key="2">
    <source>
        <dbReference type="EMBL" id="MCP1383152.1"/>
    </source>
</evidence>
<accession>A0ABT1FN43</accession>
<reference evidence="2 3" key="1">
    <citation type="submission" date="2022-06" db="EMBL/GenBank/DDBJ databases">
        <title>Runella sp. S5 genome sequencing.</title>
        <authorList>
            <person name="Park S."/>
        </authorList>
    </citation>
    <scope>NUCLEOTIDE SEQUENCE [LARGE SCALE GENOMIC DNA]</scope>
    <source>
        <strain evidence="2 3">S5</strain>
    </source>
</reference>
<dbReference type="EMBL" id="JAMZEL010000004">
    <property type="protein sequence ID" value="MCP1383152.1"/>
    <property type="molecule type" value="Genomic_DNA"/>
</dbReference>
<keyword evidence="1" id="KW-1133">Transmembrane helix</keyword>
<proteinExistence type="predicted"/>
<protein>
    <submittedName>
        <fullName evidence="2">Uncharacterized protein</fullName>
    </submittedName>
</protein>
<feature type="transmembrane region" description="Helical" evidence="1">
    <location>
        <begin position="50"/>
        <end position="69"/>
    </location>
</feature>
<evidence type="ECO:0000313" key="3">
    <source>
        <dbReference type="Proteomes" id="UP001204772"/>
    </source>
</evidence>
<sequence length="102" mass="11674">MTQTELKQKHQELKKNKQTLVRDVIYVVVGNIVGVWLIGGIEAFAMKKTWVILFFLLGLCLQLFLAYRVFTNHNANKKNQIAMIVCSIIATAFVLIFYLKIG</sequence>
<dbReference type="RefSeq" id="WP_253527793.1">
    <property type="nucleotide sequence ID" value="NZ_JAMZEL010000004.1"/>
</dbReference>
<dbReference type="Proteomes" id="UP001204772">
    <property type="component" value="Unassembled WGS sequence"/>
</dbReference>
<organism evidence="2 3">
    <name type="scientific">Runella salmonicolor</name>
    <dbReference type="NCBI Taxonomy" id="2950278"/>
    <lineage>
        <taxon>Bacteria</taxon>
        <taxon>Pseudomonadati</taxon>
        <taxon>Bacteroidota</taxon>
        <taxon>Cytophagia</taxon>
        <taxon>Cytophagales</taxon>
        <taxon>Spirosomataceae</taxon>
        <taxon>Runella</taxon>
    </lineage>
</organism>
<evidence type="ECO:0000256" key="1">
    <source>
        <dbReference type="SAM" id="Phobius"/>
    </source>
</evidence>
<gene>
    <name evidence="2" type="ORF">NCI00_11980</name>
</gene>
<keyword evidence="1" id="KW-0472">Membrane</keyword>